<evidence type="ECO:0000256" key="4">
    <source>
        <dbReference type="ARBA" id="ARBA00023136"/>
    </source>
</evidence>
<feature type="chain" id="PRO_5045851587" description="Flagellar L-ring protein" evidence="8">
    <location>
        <begin position="19"/>
        <end position="248"/>
    </location>
</feature>
<accession>A0ABW5DMT3</accession>
<sequence>MVRVRKSLALLLTGATLAGCNAVDRIQNIGATPQMSPIENPTTQPGYRSISLPMPPAPIGDRQANSLWRPGSRAFFKDLRANRVGDIVTVVVSLNERAQLQNATTRTRTNSEGNTLTSLFGLQNGIEQMLPGDNSLPNMVDLESDVSNRGTGQINRSEQVNMRLAAIITQVLPNGNMVLHGRQEVRINYEIRELQLAGIIRPEDISPQNTIDYDKIAEARVSYGGRGQIMDVQQPRYGSQFLDIILPF</sequence>
<comment type="similarity">
    <text evidence="2 7">Belongs to the FlgH family.</text>
</comment>
<dbReference type="PRINTS" id="PR01008">
    <property type="entry name" value="FLGLRINGFLGH"/>
</dbReference>
<dbReference type="PANTHER" id="PTHR34933:SF1">
    <property type="entry name" value="FLAGELLAR L-RING PROTEIN"/>
    <property type="match status" value="1"/>
</dbReference>
<evidence type="ECO:0000256" key="6">
    <source>
        <dbReference type="ARBA" id="ARBA00023237"/>
    </source>
</evidence>
<evidence type="ECO:0000256" key="5">
    <source>
        <dbReference type="ARBA" id="ARBA00023143"/>
    </source>
</evidence>
<keyword evidence="5 7" id="KW-0975">Bacterial flagellum</keyword>
<dbReference type="Proteomes" id="UP001597295">
    <property type="component" value="Unassembled WGS sequence"/>
</dbReference>
<comment type="subcellular location">
    <subcellularLocation>
        <location evidence="7">Cell outer membrane</location>
        <topology evidence="7">Lipid-anchor</topology>
    </subcellularLocation>
    <subcellularLocation>
        <location evidence="7">Bacterial flagellum basal body</location>
    </subcellularLocation>
</comment>
<dbReference type="Pfam" id="PF02107">
    <property type="entry name" value="FlgH"/>
    <property type="match status" value="1"/>
</dbReference>
<keyword evidence="9" id="KW-0969">Cilium</keyword>
<keyword evidence="7" id="KW-0449">Lipoprotein</keyword>
<comment type="function">
    <text evidence="1 7">Assembles around the rod to form the L-ring and probably protects the motor/basal body from shearing forces during rotation.</text>
</comment>
<keyword evidence="4 7" id="KW-0472">Membrane</keyword>
<reference evidence="10" key="1">
    <citation type="journal article" date="2019" name="Int. J. Syst. Evol. Microbiol.">
        <title>The Global Catalogue of Microorganisms (GCM) 10K type strain sequencing project: providing services to taxonomists for standard genome sequencing and annotation.</title>
        <authorList>
            <consortium name="The Broad Institute Genomics Platform"/>
            <consortium name="The Broad Institute Genome Sequencing Center for Infectious Disease"/>
            <person name="Wu L."/>
            <person name="Ma J."/>
        </authorList>
    </citation>
    <scope>NUCLEOTIDE SEQUENCE [LARGE SCALE GENOMIC DNA]</scope>
    <source>
        <strain evidence="10">CGMCC 1.19062</strain>
    </source>
</reference>
<evidence type="ECO:0000256" key="1">
    <source>
        <dbReference type="ARBA" id="ARBA00002591"/>
    </source>
</evidence>
<dbReference type="NCBIfam" id="NF001305">
    <property type="entry name" value="PRK00249.1-5"/>
    <property type="match status" value="1"/>
</dbReference>
<dbReference type="PANTHER" id="PTHR34933">
    <property type="entry name" value="FLAGELLAR L-RING PROTEIN"/>
    <property type="match status" value="1"/>
</dbReference>
<dbReference type="InterPro" id="IPR000527">
    <property type="entry name" value="Flag_Lring"/>
</dbReference>
<keyword evidence="6 7" id="KW-0998">Cell outer membrane</keyword>
<keyword evidence="9" id="KW-0966">Cell projection</keyword>
<evidence type="ECO:0000313" key="9">
    <source>
        <dbReference type="EMBL" id="MFD2262352.1"/>
    </source>
</evidence>
<dbReference type="PROSITE" id="PS51257">
    <property type="entry name" value="PROKAR_LIPOPROTEIN"/>
    <property type="match status" value="1"/>
</dbReference>
<keyword evidence="3 7" id="KW-0732">Signal</keyword>
<gene>
    <name evidence="7 9" type="primary">flgH</name>
    <name evidence="9" type="ORF">ACFSM5_05585</name>
</gene>
<dbReference type="HAMAP" id="MF_00415">
    <property type="entry name" value="FlgH"/>
    <property type="match status" value="1"/>
</dbReference>
<dbReference type="RefSeq" id="WP_379875300.1">
    <property type="nucleotide sequence ID" value="NZ_JBHUIP010000004.1"/>
</dbReference>
<evidence type="ECO:0000256" key="3">
    <source>
        <dbReference type="ARBA" id="ARBA00022729"/>
    </source>
</evidence>
<protein>
    <recommendedName>
        <fullName evidence="7">Flagellar L-ring protein</fullName>
    </recommendedName>
    <alternativeName>
        <fullName evidence="7">Basal body L-ring protein</fullName>
    </alternativeName>
</protein>
<keyword evidence="10" id="KW-1185">Reference proteome</keyword>
<comment type="subunit">
    <text evidence="7">The basal body constitutes a major portion of the flagellar organelle and consists of four rings (L,P,S, and M) mounted on a central rod.</text>
</comment>
<comment type="caution">
    <text evidence="9">The sequence shown here is derived from an EMBL/GenBank/DDBJ whole genome shotgun (WGS) entry which is preliminary data.</text>
</comment>
<evidence type="ECO:0000256" key="7">
    <source>
        <dbReference type="HAMAP-Rule" id="MF_00415"/>
    </source>
</evidence>
<name>A0ABW5DMT3_9PROT</name>
<feature type="signal peptide" evidence="8">
    <location>
        <begin position="1"/>
        <end position="18"/>
    </location>
</feature>
<evidence type="ECO:0000256" key="2">
    <source>
        <dbReference type="ARBA" id="ARBA00006929"/>
    </source>
</evidence>
<keyword evidence="9" id="KW-0282">Flagellum</keyword>
<evidence type="ECO:0000256" key="8">
    <source>
        <dbReference type="SAM" id="SignalP"/>
    </source>
</evidence>
<dbReference type="EMBL" id="JBHUIP010000004">
    <property type="protein sequence ID" value="MFD2262352.1"/>
    <property type="molecule type" value="Genomic_DNA"/>
</dbReference>
<proteinExistence type="inferred from homology"/>
<organism evidence="9 10">
    <name type="scientific">Lacibacterium aquatile</name>
    <dbReference type="NCBI Taxonomy" id="1168082"/>
    <lineage>
        <taxon>Bacteria</taxon>
        <taxon>Pseudomonadati</taxon>
        <taxon>Pseudomonadota</taxon>
        <taxon>Alphaproteobacteria</taxon>
        <taxon>Rhodospirillales</taxon>
        <taxon>Rhodospirillaceae</taxon>
    </lineage>
</organism>
<evidence type="ECO:0000313" key="10">
    <source>
        <dbReference type="Proteomes" id="UP001597295"/>
    </source>
</evidence>